<dbReference type="GO" id="GO:0005576">
    <property type="term" value="C:extracellular region"/>
    <property type="evidence" value="ECO:0007669"/>
    <property type="project" value="UniProtKB-SubCell"/>
</dbReference>
<feature type="domain" description="Ig-like" evidence="9">
    <location>
        <begin position="876"/>
        <end position="974"/>
    </location>
</feature>
<dbReference type="GO" id="GO:0070593">
    <property type="term" value="P:dendrite self-avoidance"/>
    <property type="evidence" value="ECO:0007669"/>
    <property type="project" value="TreeGrafter"/>
</dbReference>
<evidence type="ECO:0000256" key="7">
    <source>
        <dbReference type="ARBA" id="ARBA00023319"/>
    </source>
</evidence>
<dbReference type="GO" id="GO:0030424">
    <property type="term" value="C:axon"/>
    <property type="evidence" value="ECO:0007669"/>
    <property type="project" value="TreeGrafter"/>
</dbReference>
<dbReference type="Pfam" id="PF13927">
    <property type="entry name" value="Ig_3"/>
    <property type="match status" value="5"/>
</dbReference>
<reference evidence="12" key="1">
    <citation type="submission" date="2016-04" db="UniProtKB">
        <authorList>
            <consortium name="WormBaseParasite"/>
        </authorList>
    </citation>
    <scope>IDENTIFICATION</scope>
</reference>
<evidence type="ECO:0000313" key="10">
    <source>
        <dbReference type="EMBL" id="VDL71886.1"/>
    </source>
</evidence>
<dbReference type="InterPro" id="IPR036179">
    <property type="entry name" value="Ig-like_dom_sf"/>
</dbReference>
<keyword evidence="6" id="KW-0325">Glycoprotein</keyword>
<dbReference type="InterPro" id="IPR056475">
    <property type="entry name" value="GBD_Hemicentin/VWA7"/>
</dbReference>
<evidence type="ECO:0000259" key="9">
    <source>
        <dbReference type="PROSITE" id="PS50835"/>
    </source>
</evidence>
<feature type="domain" description="Ig-like" evidence="9">
    <location>
        <begin position="1473"/>
        <end position="1543"/>
    </location>
</feature>
<dbReference type="GO" id="GO:0007411">
    <property type="term" value="P:axon guidance"/>
    <property type="evidence" value="ECO:0007669"/>
    <property type="project" value="TreeGrafter"/>
</dbReference>
<dbReference type="FunFam" id="2.60.40.10:FF:000130">
    <property type="entry name" value="Hemicentin 1"/>
    <property type="match status" value="1"/>
</dbReference>
<dbReference type="Gene3D" id="2.60.40.10">
    <property type="entry name" value="Immunoglobulins"/>
    <property type="match status" value="18"/>
</dbReference>
<feature type="domain" description="Ig-like" evidence="9">
    <location>
        <begin position="703"/>
        <end position="785"/>
    </location>
</feature>
<dbReference type="Pfam" id="PF07679">
    <property type="entry name" value="I-set"/>
    <property type="match status" value="7"/>
</dbReference>
<dbReference type="PROSITE" id="PS50835">
    <property type="entry name" value="IG_LIKE"/>
    <property type="match status" value="14"/>
</dbReference>
<dbReference type="FunFam" id="2.60.40.10:FF:000032">
    <property type="entry name" value="palladin isoform X1"/>
    <property type="match status" value="2"/>
</dbReference>
<protein>
    <submittedName>
        <fullName evidence="12">Hemicentin-1</fullName>
    </submittedName>
</protein>
<accession>A0A158QYD2</accession>
<evidence type="ECO:0000256" key="3">
    <source>
        <dbReference type="ARBA" id="ARBA00022729"/>
    </source>
</evidence>
<keyword evidence="2" id="KW-0964">Secreted</keyword>
<dbReference type="GO" id="GO:0007156">
    <property type="term" value="P:homophilic cell adhesion via plasma membrane adhesion molecules"/>
    <property type="evidence" value="ECO:0007669"/>
    <property type="project" value="TreeGrafter"/>
</dbReference>
<evidence type="ECO:0000256" key="2">
    <source>
        <dbReference type="ARBA" id="ARBA00022525"/>
    </source>
</evidence>
<feature type="domain" description="Ig-like" evidence="9">
    <location>
        <begin position="795"/>
        <end position="832"/>
    </location>
</feature>
<dbReference type="InterPro" id="IPR007110">
    <property type="entry name" value="Ig-like_dom"/>
</dbReference>
<dbReference type="Proteomes" id="UP000271162">
    <property type="component" value="Unassembled WGS sequence"/>
</dbReference>
<dbReference type="InterPro" id="IPR036465">
    <property type="entry name" value="vWFA_dom_sf"/>
</dbReference>
<dbReference type="Pfam" id="PF23560">
    <property type="entry name" value="GBD_Hemicentin"/>
    <property type="match status" value="1"/>
</dbReference>
<name>A0A158QYD2_NIPBR</name>
<feature type="signal peptide" evidence="8">
    <location>
        <begin position="1"/>
        <end position="19"/>
    </location>
</feature>
<dbReference type="GO" id="GO:0098632">
    <property type="term" value="F:cell-cell adhesion mediator activity"/>
    <property type="evidence" value="ECO:0007669"/>
    <property type="project" value="TreeGrafter"/>
</dbReference>
<feature type="domain" description="Ig-like" evidence="9">
    <location>
        <begin position="1724"/>
        <end position="1857"/>
    </location>
</feature>
<dbReference type="OMA" id="HINRMDF"/>
<dbReference type="SUPFAM" id="SSF48726">
    <property type="entry name" value="Immunoglobulin"/>
    <property type="match status" value="18"/>
</dbReference>
<comment type="subcellular location">
    <subcellularLocation>
        <location evidence="1">Secreted</location>
    </subcellularLocation>
</comment>
<dbReference type="Pfam" id="PF25106">
    <property type="entry name" value="VWA_4"/>
    <property type="match status" value="1"/>
</dbReference>
<keyword evidence="4" id="KW-0677">Repeat</keyword>
<dbReference type="InterPro" id="IPR013783">
    <property type="entry name" value="Ig-like_fold"/>
</dbReference>
<feature type="domain" description="Ig-like" evidence="9">
    <location>
        <begin position="1545"/>
        <end position="1640"/>
    </location>
</feature>
<feature type="chain" id="PRO_5043135673" evidence="8">
    <location>
        <begin position="20"/>
        <end position="2176"/>
    </location>
</feature>
<dbReference type="InterPro" id="IPR003598">
    <property type="entry name" value="Ig_sub2"/>
</dbReference>
<feature type="domain" description="Ig-like" evidence="9">
    <location>
        <begin position="2030"/>
        <end position="2132"/>
    </location>
</feature>
<dbReference type="STRING" id="27835.A0A158QYD2"/>
<organism evidence="12">
    <name type="scientific">Nippostrongylus brasiliensis</name>
    <name type="common">Rat hookworm</name>
    <dbReference type="NCBI Taxonomy" id="27835"/>
    <lineage>
        <taxon>Eukaryota</taxon>
        <taxon>Metazoa</taxon>
        <taxon>Ecdysozoa</taxon>
        <taxon>Nematoda</taxon>
        <taxon>Chromadorea</taxon>
        <taxon>Rhabditida</taxon>
        <taxon>Rhabditina</taxon>
        <taxon>Rhabditomorpha</taxon>
        <taxon>Strongyloidea</taxon>
        <taxon>Heligmosomidae</taxon>
        <taxon>Nippostrongylus</taxon>
    </lineage>
</organism>
<evidence type="ECO:0000256" key="1">
    <source>
        <dbReference type="ARBA" id="ARBA00004613"/>
    </source>
</evidence>
<sequence length="2176" mass="240738">MLPFRLSILLLIHIPMLVSHSGQRPSSFNDDMTGKSSLTFVFDITGSMFDDLLQVREGARKIFQTVTQQREKLIYNYIMVPFHDPYLGEIINTTDAAYFMRQLAKVYVHGGGDCPEKTLTGIQKALEISLPSSFIYVFTDARSKDYDLEDTVLNMIQEKQSSVVFVMTGDCGNRTHPGFRVYEKIAAASFGQVFHLEKSDVSTILEYVRYAVKQKKIHILYEVRENGGAIVRNIPIDHFVTELTLSLSGDKDDEDVLDITLRDPSGRHVDKKVYSQEGGTIDLKNVKLIRLKDPQPGNWQVITNSRLKHTIRIFGHGSIDFKYGFATRPLNNIELARPRPVSNQNTYLLVNMTNLLPPGNVAEIALMDYYGNTIYASNATQHREVYGMYFVGPFIPPSDLFFVRVKGFDQDGYEFQRIAPTAIGSVAVGGPRAYMSPMTTAFSSMDANLTCSIESASPFTLYWTKDNQRIGGPLFYQMTDTAIWNIPEVTSLDRGEYQCIVVSVNGNHSVKTFLDIRESPPLITARSNISVSLGHPAFLHCQTQSTSKVEIRWLRYADGGVYECQARNRGGMTNQHVMLRILELPKASVSPHTVHFVVHTKFNLSCYVDGDPPPQSHWFFNGTRIQPDHKYYVTFKSSCPYRDMLFDDLIVRDPYPTDAGVYECRAISAAGTHADTAMVYVAGQLFYWTSATLRFETIFLVAPRVQLKQSKSIVGRGESVSFDCVILESAPFPQIHWFREGRELLNHSNHHIVIDGTHLEITEVQTSDAGSYSCVAENIAGREIGVVKLAVGSMPSIVPSPETVRVNIERQVALPCRAVGHPPPVITWQRNGVSLEYLDDSRYTLLSDGQLLITIVVGRGVDSEYSWLDRSFVRRPFQTRNSKTKLLSLAQQRTTMLLTEGEDLRLSCVVVLGTPRPEIQWLRDGVPIKPSSSLIIEGDGTSLLIRNGSPENEGQYTCVAISPAGNASLVVNVQLIKKPEFNLDDREDAEMTVREGQSMELSCDVRGTPTPAVTWSLDGRPISINSKDYIISQENTLTILDADTSHAGTYTCTAMNPAGESEKLSHELTLISSKNYSILVQKQPLKIFIGTISIIMFEKTVEFQKQSVVCSILVFTLYSVSFTFPLFCVSSFASFSHSICTIRYLNGEEFEEGFVDEDGSLTIDYVEETHRGQLKCVASNEVGKDERVVTLTVHTAPIIDGSGETINIAALLNETVTLPCPARAIPPPIRIWSYEGQSVATTTIEHELTEDGDLILPAVQLDNTGHYICVVSNLAGDDSITYSLEVQEKPEMIHGAKSEIEVVRDLIHTDDEDGVSIDSAGTLRILNTKTSDAGQYMCEVRNPVGSDSQVTNVVVQEPPVILPTTITNYTAVEGDLVSTFYAILWEITRIVEIRCHAEGHPAPEIQWSRRGVPIHSQQGMSTEGSRFEHSGNLLKIEFVSREDAAFYTCIASNPAGIAEKVVRLSVIVPPEIVDGSRVSLESVKVTWYLDGVALSDSNPNIIFSEDKHRLLVVKADVADAGLYRCVARNLAGESSKAFDVEVVVPLSIDESQWKRKPSVFEGSRVEIGCPVSGHPAPSISWVVDGRILKDDESSRGIRLSDDNNSIIIENATLDHSTVYHCVAQHSGGIDSVGDDSAAANWRLNGSDSLPPNAQVPLDGQRIFLVGVTPANAGTYTCIVRNTAGENRRNIHVVVLGFLSFIISFPYYKKPAQPLCALLTVSEPPEFVEKQIEQDIQVNSGAPVNLGCVVKGSPTPAIEWRKDGMTVIKPPTIMDSEETAVVEVIESQSAILQCPVNAGADVEITWRRQGRTIEDTPTIFTMDKTRLVLVNVQPSDSDTFTCIAKNSAGEVARDINVVVLGIFRYFIFHFTMLGLQNLIDVSVAPVVKGSLVEDVDVVEGHNMILNCDHDSTPEADIVWSKEGERLPPDVQALHNNYTVTVSGVKPEHAGVFRCALSNKAGSAEKTFNVRVIQKPVFDGDENVTVVKILAGGRNLFVPSAQPTDEGIFICTARNPAGEATKTYKLQVQVPPTILNEGGEYTVIENNSIILPCEVEGSPKPTIIWKKVVLIVLYFMSRSNWLTGWTIDSWTEVMANSFRGTAIQDQSCRKRLACGHRGSYTCQVKNEVGSAEINFDLEIITRPVIAPGIKDTIEVLEGHVAHFRCPIVEPTFKGHIAW</sequence>
<dbReference type="InterPro" id="IPR056861">
    <property type="entry name" value="HMCN1-like_VWA"/>
</dbReference>
<keyword evidence="7" id="KW-0393">Immunoglobulin domain</keyword>
<keyword evidence="5" id="KW-1015">Disulfide bond</keyword>
<dbReference type="PANTHER" id="PTHR10075:SF100">
    <property type="entry name" value="FASCICLIN-2"/>
    <property type="match status" value="1"/>
</dbReference>
<dbReference type="SMART" id="SM00409">
    <property type="entry name" value="IG"/>
    <property type="match status" value="16"/>
</dbReference>
<keyword evidence="11" id="KW-1185">Reference proteome</keyword>
<dbReference type="WBParaSite" id="NBR_0000829601-mRNA-1">
    <property type="protein sequence ID" value="NBR_0000829601-mRNA-1"/>
    <property type="gene ID" value="NBR_0000829601"/>
</dbReference>
<feature type="domain" description="Ig-like" evidence="9">
    <location>
        <begin position="431"/>
        <end position="515"/>
    </location>
</feature>
<dbReference type="GO" id="GO:0005886">
    <property type="term" value="C:plasma membrane"/>
    <property type="evidence" value="ECO:0007669"/>
    <property type="project" value="TreeGrafter"/>
</dbReference>
<dbReference type="InterPro" id="IPR013098">
    <property type="entry name" value="Ig_I-set"/>
</dbReference>
<dbReference type="SMART" id="SM00408">
    <property type="entry name" value="IGc2"/>
    <property type="match status" value="15"/>
</dbReference>
<feature type="domain" description="Ig-like" evidence="9">
    <location>
        <begin position="1359"/>
        <end position="1465"/>
    </location>
</feature>
<evidence type="ECO:0000313" key="11">
    <source>
        <dbReference type="Proteomes" id="UP000271162"/>
    </source>
</evidence>
<keyword evidence="3 8" id="KW-0732">Signal</keyword>
<dbReference type="Pfam" id="PF00047">
    <property type="entry name" value="ig"/>
    <property type="match status" value="1"/>
</dbReference>
<dbReference type="PANTHER" id="PTHR10075">
    <property type="entry name" value="BASIGIN RELATED"/>
    <property type="match status" value="1"/>
</dbReference>
<feature type="domain" description="Ig-like" evidence="9">
    <location>
        <begin position="1197"/>
        <end position="1287"/>
    </location>
</feature>
<feature type="domain" description="Ig-like" evidence="9">
    <location>
        <begin position="520"/>
        <end position="580"/>
    </location>
</feature>
<evidence type="ECO:0000313" key="12">
    <source>
        <dbReference type="WBParaSite" id="NBR_0000829601-mRNA-1"/>
    </source>
</evidence>
<gene>
    <name evidence="10" type="ORF">NBR_LOCUS8297</name>
</gene>
<dbReference type="CDD" id="cd00198">
    <property type="entry name" value="vWFA"/>
    <property type="match status" value="1"/>
</dbReference>
<feature type="domain" description="Ig-like" evidence="9">
    <location>
        <begin position="1884"/>
        <end position="1969"/>
    </location>
</feature>
<feature type="domain" description="Ig-like" evidence="9">
    <location>
        <begin position="979"/>
        <end position="1069"/>
    </location>
</feature>
<evidence type="ECO:0000256" key="6">
    <source>
        <dbReference type="ARBA" id="ARBA00023180"/>
    </source>
</evidence>
<evidence type="ECO:0000256" key="5">
    <source>
        <dbReference type="ARBA" id="ARBA00023157"/>
    </source>
</evidence>
<dbReference type="SUPFAM" id="SSF53300">
    <property type="entry name" value="vWA-like"/>
    <property type="match status" value="1"/>
</dbReference>
<feature type="domain" description="Ig-like" evidence="9">
    <location>
        <begin position="585"/>
        <end position="680"/>
    </location>
</feature>
<dbReference type="InterPro" id="IPR013151">
    <property type="entry name" value="Immunoglobulin_dom"/>
</dbReference>
<proteinExistence type="predicted"/>
<dbReference type="Gene3D" id="3.40.50.410">
    <property type="entry name" value="von Willebrand factor, type A domain"/>
    <property type="match status" value="1"/>
</dbReference>
<dbReference type="EMBL" id="UYSL01019988">
    <property type="protein sequence ID" value="VDL71886.1"/>
    <property type="molecule type" value="Genomic_DNA"/>
</dbReference>
<evidence type="ECO:0000256" key="8">
    <source>
        <dbReference type="SAM" id="SignalP"/>
    </source>
</evidence>
<reference evidence="10 11" key="2">
    <citation type="submission" date="2018-11" db="EMBL/GenBank/DDBJ databases">
        <authorList>
            <consortium name="Pathogen Informatics"/>
        </authorList>
    </citation>
    <scope>NUCLEOTIDE SEQUENCE [LARGE SCALE GENOMIC DNA]</scope>
</reference>
<dbReference type="InterPro" id="IPR003599">
    <property type="entry name" value="Ig_sub"/>
</dbReference>
<evidence type="ECO:0000256" key="4">
    <source>
        <dbReference type="ARBA" id="ARBA00022737"/>
    </source>
</evidence>
<dbReference type="CDD" id="cd00096">
    <property type="entry name" value="Ig"/>
    <property type="match status" value="4"/>
</dbReference>